<organism evidence="4 5">
    <name type="scientific">Agrococcus terreus</name>
    <dbReference type="NCBI Taxonomy" id="574649"/>
    <lineage>
        <taxon>Bacteria</taxon>
        <taxon>Bacillati</taxon>
        <taxon>Actinomycetota</taxon>
        <taxon>Actinomycetes</taxon>
        <taxon>Micrococcales</taxon>
        <taxon>Microbacteriaceae</taxon>
        <taxon>Agrococcus</taxon>
    </lineage>
</organism>
<dbReference type="PANTHER" id="PTHR10491">
    <property type="entry name" value="DTDP-4-DEHYDRORHAMNOSE REDUCTASE"/>
    <property type="match status" value="1"/>
</dbReference>
<dbReference type="SUPFAM" id="SSF51735">
    <property type="entry name" value="NAD(P)-binding Rossmann-fold domains"/>
    <property type="match status" value="1"/>
</dbReference>
<dbReference type="InterPro" id="IPR036291">
    <property type="entry name" value="NAD(P)-bd_dom_sf"/>
</dbReference>
<sequence length="304" mass="31997">MVAAASGGPARVVVLGANGQLGRALRARWAERDDVAWLGRDQADLERPESLGSIDWTGCEAIVNAAAYTAVDAAETPEGRIAAWQVNAVAPAALARIAADQGIGLVHVSSDYVFDGTRPEHREDEPFSPLSVYGQSKAAGDIAVATAPRHWIVRTSWVVGEGRNFVATMASLAERGIDPTVVGDQVGRLTFAAELARAIDHLLAVDAPAGTYNVSNAGEPRSWAEIAQRVFERTGHDPARVTPVTTAAYFAGKDGIAPRPEQSAMDLSRLRATGFEPEDHEAALDAYVDALSAGGPPQDAAAVR</sequence>
<comment type="caution">
    <text evidence="4">The sequence shown here is derived from an EMBL/GenBank/DDBJ whole genome shotgun (WGS) entry which is preliminary data.</text>
</comment>
<evidence type="ECO:0000313" key="4">
    <source>
        <dbReference type="EMBL" id="GGN80409.1"/>
    </source>
</evidence>
<dbReference type="EC" id="1.1.1.133" evidence="2"/>
<evidence type="ECO:0000256" key="1">
    <source>
        <dbReference type="ARBA" id="ARBA00010944"/>
    </source>
</evidence>
<name>A0ABQ2KE05_9MICO</name>
<proteinExistence type="inferred from homology"/>
<evidence type="ECO:0000313" key="5">
    <source>
        <dbReference type="Proteomes" id="UP000626982"/>
    </source>
</evidence>
<dbReference type="EMBL" id="BMLM01000001">
    <property type="protein sequence ID" value="GGN80409.1"/>
    <property type="molecule type" value="Genomic_DNA"/>
</dbReference>
<keyword evidence="2" id="KW-0560">Oxidoreductase</keyword>
<dbReference type="InterPro" id="IPR005913">
    <property type="entry name" value="dTDP_dehydrorham_reduct"/>
</dbReference>
<dbReference type="Gene3D" id="3.90.25.10">
    <property type="entry name" value="UDP-galactose 4-epimerase, domain 1"/>
    <property type="match status" value="1"/>
</dbReference>
<comment type="similarity">
    <text evidence="1 2">Belongs to the dTDP-4-dehydrorhamnose reductase family.</text>
</comment>
<dbReference type="Pfam" id="PF04321">
    <property type="entry name" value="RmlD_sub_bind"/>
    <property type="match status" value="1"/>
</dbReference>
<feature type="domain" description="RmlD-like substrate binding" evidence="3">
    <location>
        <begin position="11"/>
        <end position="291"/>
    </location>
</feature>
<reference evidence="5" key="1">
    <citation type="journal article" date="2019" name="Int. J. Syst. Evol. Microbiol.">
        <title>The Global Catalogue of Microorganisms (GCM) 10K type strain sequencing project: providing services to taxonomists for standard genome sequencing and annotation.</title>
        <authorList>
            <consortium name="The Broad Institute Genomics Platform"/>
            <consortium name="The Broad Institute Genome Sequencing Center for Infectious Disease"/>
            <person name="Wu L."/>
            <person name="Ma J."/>
        </authorList>
    </citation>
    <scope>NUCLEOTIDE SEQUENCE [LARGE SCALE GENOMIC DNA]</scope>
    <source>
        <strain evidence="5">CGMCC 1.6960</strain>
    </source>
</reference>
<keyword evidence="5" id="KW-1185">Reference proteome</keyword>
<protein>
    <recommendedName>
        <fullName evidence="2">dTDP-4-dehydrorhamnose reductase</fullName>
        <ecNumber evidence="2">1.1.1.133</ecNumber>
    </recommendedName>
</protein>
<comment type="pathway">
    <text evidence="2">Carbohydrate biosynthesis; dTDP-L-rhamnose biosynthesis.</text>
</comment>
<dbReference type="InterPro" id="IPR029903">
    <property type="entry name" value="RmlD-like-bd"/>
</dbReference>
<dbReference type="Proteomes" id="UP000626982">
    <property type="component" value="Unassembled WGS sequence"/>
</dbReference>
<accession>A0ABQ2KE05</accession>
<evidence type="ECO:0000259" key="3">
    <source>
        <dbReference type="Pfam" id="PF04321"/>
    </source>
</evidence>
<gene>
    <name evidence="4" type="ORF">GCM10010968_08230</name>
</gene>
<dbReference type="RefSeq" id="WP_229679479.1">
    <property type="nucleotide sequence ID" value="NZ_BAABBD010000001.1"/>
</dbReference>
<evidence type="ECO:0000256" key="2">
    <source>
        <dbReference type="RuleBase" id="RU364082"/>
    </source>
</evidence>
<comment type="function">
    <text evidence="2">Catalyzes the reduction of dTDP-6-deoxy-L-lyxo-4-hexulose to yield dTDP-L-rhamnose.</text>
</comment>
<dbReference type="Gene3D" id="3.40.50.720">
    <property type="entry name" value="NAD(P)-binding Rossmann-like Domain"/>
    <property type="match status" value="1"/>
</dbReference>
<keyword evidence="2" id="KW-0521">NADP</keyword>
<dbReference type="PANTHER" id="PTHR10491:SF4">
    <property type="entry name" value="METHIONINE ADENOSYLTRANSFERASE 2 SUBUNIT BETA"/>
    <property type="match status" value="1"/>
</dbReference>